<evidence type="ECO:0000313" key="3">
    <source>
        <dbReference type="Proteomes" id="UP001560045"/>
    </source>
</evidence>
<keyword evidence="3" id="KW-1185">Reference proteome</keyword>
<comment type="caution">
    <text evidence="2">The sequence shown here is derived from an EMBL/GenBank/DDBJ whole genome shotgun (WGS) entry which is preliminary data.</text>
</comment>
<dbReference type="RefSeq" id="WP_369205580.1">
    <property type="nucleotide sequence ID" value="NZ_JBFNXQ010000023.1"/>
</dbReference>
<feature type="region of interest" description="Disordered" evidence="1">
    <location>
        <begin position="1"/>
        <end position="34"/>
    </location>
</feature>
<feature type="compositionally biased region" description="Low complexity" evidence="1">
    <location>
        <begin position="1"/>
        <end position="20"/>
    </location>
</feature>
<proteinExistence type="predicted"/>
<gene>
    <name evidence="2" type="ORF">ABQ292_09420</name>
</gene>
<organism evidence="2 3">
    <name type="scientific">Geodermatophilus maliterrae</name>
    <dbReference type="NCBI Taxonomy" id="3162531"/>
    <lineage>
        <taxon>Bacteria</taxon>
        <taxon>Bacillati</taxon>
        <taxon>Actinomycetota</taxon>
        <taxon>Actinomycetes</taxon>
        <taxon>Geodermatophilales</taxon>
        <taxon>Geodermatophilaceae</taxon>
        <taxon>Geodermatophilus</taxon>
    </lineage>
</organism>
<evidence type="ECO:0000256" key="1">
    <source>
        <dbReference type="SAM" id="MobiDB-lite"/>
    </source>
</evidence>
<reference evidence="2 3" key="1">
    <citation type="submission" date="2024-06" db="EMBL/GenBank/DDBJ databases">
        <title>Draft genome sequence of Geodermatophilus badlandi, a novel member of the Geodermatophilaceae isolated from badland sedimentary rocks in the Red desert, Wyoming, USA.</title>
        <authorList>
            <person name="Ben Tekaya S."/>
            <person name="Nouioui I."/>
            <person name="Flores G.M."/>
            <person name="Shaal M.N."/>
            <person name="Bredoire F."/>
            <person name="Basile F."/>
            <person name="Van Diepen L."/>
            <person name="Ward N.L."/>
        </authorList>
    </citation>
    <scope>NUCLEOTIDE SEQUENCE [LARGE SCALE GENOMIC DNA]</scope>
    <source>
        <strain evidence="2 3">WL48A</strain>
    </source>
</reference>
<dbReference type="EMBL" id="JBFNXQ010000023">
    <property type="protein sequence ID" value="MEX5718581.1"/>
    <property type="molecule type" value="Genomic_DNA"/>
</dbReference>
<protein>
    <submittedName>
        <fullName evidence="2">Uncharacterized protein</fullName>
    </submittedName>
</protein>
<dbReference type="Proteomes" id="UP001560045">
    <property type="component" value="Unassembled WGS sequence"/>
</dbReference>
<evidence type="ECO:0000313" key="2">
    <source>
        <dbReference type="EMBL" id="MEX5718581.1"/>
    </source>
</evidence>
<sequence length="96" mass="10298">MSRSRPCTSTACSTPSTSSAGDAEGDPGGPVGTDRWVAVRSADRDPDFRTTTRVSDADFDVLVRNVFRVLLTRGLRGVRLHSTDPETQAFLDSLVG</sequence>
<name>A0ABV3XFW8_9ACTN</name>
<accession>A0ABV3XFW8</accession>